<comment type="caution">
    <text evidence="1">The sequence shown here is derived from an EMBL/GenBank/DDBJ whole genome shotgun (WGS) entry which is preliminary data.</text>
</comment>
<proteinExistence type="predicted"/>
<dbReference type="RefSeq" id="WP_082595432.1">
    <property type="nucleotide sequence ID" value="NZ_CAKMMW010000004.1"/>
</dbReference>
<dbReference type="InterPro" id="IPR037208">
    <property type="entry name" value="Spo0E-like_sf"/>
</dbReference>
<accession>A0ABM9C418</accession>
<gene>
    <name evidence="1" type="ORF">PAECIP111891_01878</name>
</gene>
<keyword evidence="2" id="KW-1185">Reference proteome</keyword>
<evidence type="ECO:0000313" key="1">
    <source>
        <dbReference type="EMBL" id="CAH1202000.1"/>
    </source>
</evidence>
<protein>
    <recommendedName>
        <fullName evidence="3">Aspartyl-phosphate phosphatase Spo0E family protein</fullName>
    </recommendedName>
</protein>
<reference evidence="1" key="1">
    <citation type="submission" date="2022-01" db="EMBL/GenBank/DDBJ databases">
        <authorList>
            <person name="Criscuolo A."/>
        </authorList>
    </citation>
    <scope>NUCLEOTIDE SEQUENCE</scope>
    <source>
        <strain evidence="1">CIP111891</strain>
    </source>
</reference>
<evidence type="ECO:0000313" key="2">
    <source>
        <dbReference type="Proteomes" id="UP000838821"/>
    </source>
</evidence>
<dbReference type="EMBL" id="CAKMMW010000004">
    <property type="protein sequence ID" value="CAH1202000.1"/>
    <property type="molecule type" value="Genomic_DNA"/>
</dbReference>
<sequence length="56" mass="6609">MGHRYELEEKIEALRNELNLASQTYGLLSETVLELSIELDELLNTYYQFLFLRTIA</sequence>
<organism evidence="1 2">
    <name type="scientific">Paenibacillus allorhizoplanae</name>
    <dbReference type="NCBI Taxonomy" id="2905648"/>
    <lineage>
        <taxon>Bacteria</taxon>
        <taxon>Bacillati</taxon>
        <taxon>Bacillota</taxon>
        <taxon>Bacilli</taxon>
        <taxon>Bacillales</taxon>
        <taxon>Paenibacillaceae</taxon>
        <taxon>Paenibacillus</taxon>
    </lineage>
</organism>
<dbReference type="Pfam" id="PF09388">
    <property type="entry name" value="SpoOE-like"/>
    <property type="match status" value="1"/>
</dbReference>
<dbReference type="InterPro" id="IPR018540">
    <property type="entry name" value="Spo0E-like"/>
</dbReference>
<dbReference type="InterPro" id="IPR036638">
    <property type="entry name" value="HLH_DNA-bd_sf"/>
</dbReference>
<dbReference type="SUPFAM" id="SSF140500">
    <property type="entry name" value="BAS1536-like"/>
    <property type="match status" value="1"/>
</dbReference>
<name>A0ABM9C418_9BACL</name>
<dbReference type="Gene3D" id="4.10.280.10">
    <property type="entry name" value="Helix-loop-helix DNA-binding domain"/>
    <property type="match status" value="1"/>
</dbReference>
<evidence type="ECO:0008006" key="3">
    <source>
        <dbReference type="Google" id="ProtNLM"/>
    </source>
</evidence>
<dbReference type="Proteomes" id="UP000838821">
    <property type="component" value="Unassembled WGS sequence"/>
</dbReference>